<keyword evidence="3" id="KW-1185">Reference proteome</keyword>
<feature type="region of interest" description="Disordered" evidence="1">
    <location>
        <begin position="1"/>
        <end position="85"/>
    </location>
</feature>
<dbReference type="PANTHER" id="PTHR40462">
    <property type="entry name" value="CHROMOSOME 1, WHOLE GENOME SHOTGUN SEQUENCE"/>
    <property type="match status" value="1"/>
</dbReference>
<feature type="compositionally biased region" description="Basic and acidic residues" evidence="1">
    <location>
        <begin position="240"/>
        <end position="257"/>
    </location>
</feature>
<feature type="compositionally biased region" description="Basic and acidic residues" evidence="1">
    <location>
        <begin position="130"/>
        <end position="163"/>
    </location>
</feature>
<dbReference type="EMBL" id="JAEVFJ010000010">
    <property type="protein sequence ID" value="KAH8102026.1"/>
    <property type="molecule type" value="Genomic_DNA"/>
</dbReference>
<feature type="region of interest" description="Disordered" evidence="1">
    <location>
        <begin position="130"/>
        <end position="275"/>
    </location>
</feature>
<sequence>MSVFDKLHDLKDALQGSSDDHDKAPVPAGERKGQDQVRDEIYKEEKREEGIQKKEGWSERLKDVLDGGEAREARHKREAEEEQLRIEKEKEEARVKVETERGWGGKLHDALDGGKHRKELEEAEFQRLEQAAQEEKKKHDSLGEKLRDALDDSTDELTRKVKDISGSSGARVRKAEEHEQADQEHLTDKIRQLWRDAPDEERKEQKEHVKVRERDGKEPAGGKGGDAGWRDQLHALAGGSHKEEKKQVERSWLKEKLNNMAGGGAAGEKNEDKLDKTIDFIQEHILKQGDQSNESALENMKDEQISDAIRLAYSQVFGRDLPIHDK</sequence>
<dbReference type="AlphaFoldDB" id="A0A8K0XQZ0"/>
<feature type="compositionally biased region" description="Basic and acidic residues" evidence="1">
    <location>
        <begin position="173"/>
        <end position="220"/>
    </location>
</feature>
<protein>
    <submittedName>
        <fullName evidence="2">Uncharacterized protein</fullName>
    </submittedName>
</protein>
<proteinExistence type="predicted"/>
<comment type="caution">
    <text evidence="2">The sequence shown here is derived from an EMBL/GenBank/DDBJ whole genome shotgun (WGS) entry which is preliminary data.</text>
</comment>
<evidence type="ECO:0000256" key="1">
    <source>
        <dbReference type="SAM" id="MobiDB-lite"/>
    </source>
</evidence>
<accession>A0A8K0XQZ0</accession>
<name>A0A8K0XQZ0_9AGAR</name>
<evidence type="ECO:0000313" key="2">
    <source>
        <dbReference type="EMBL" id="KAH8102026.1"/>
    </source>
</evidence>
<dbReference type="OrthoDB" id="3050608at2759"/>
<dbReference type="Proteomes" id="UP000813824">
    <property type="component" value="Unassembled WGS sequence"/>
</dbReference>
<organism evidence="2 3">
    <name type="scientific">Cristinia sonorae</name>
    <dbReference type="NCBI Taxonomy" id="1940300"/>
    <lineage>
        <taxon>Eukaryota</taxon>
        <taxon>Fungi</taxon>
        <taxon>Dikarya</taxon>
        <taxon>Basidiomycota</taxon>
        <taxon>Agaricomycotina</taxon>
        <taxon>Agaricomycetes</taxon>
        <taxon>Agaricomycetidae</taxon>
        <taxon>Agaricales</taxon>
        <taxon>Pleurotineae</taxon>
        <taxon>Stephanosporaceae</taxon>
        <taxon>Cristinia</taxon>
    </lineage>
</organism>
<gene>
    <name evidence="2" type="ORF">BXZ70DRAFT_1006653</name>
</gene>
<reference evidence="2" key="1">
    <citation type="journal article" date="2021" name="New Phytol.">
        <title>Evolutionary innovations through gain and loss of genes in the ectomycorrhizal Boletales.</title>
        <authorList>
            <person name="Wu G."/>
            <person name="Miyauchi S."/>
            <person name="Morin E."/>
            <person name="Kuo A."/>
            <person name="Drula E."/>
            <person name="Varga T."/>
            <person name="Kohler A."/>
            <person name="Feng B."/>
            <person name="Cao Y."/>
            <person name="Lipzen A."/>
            <person name="Daum C."/>
            <person name="Hundley H."/>
            <person name="Pangilinan J."/>
            <person name="Johnson J."/>
            <person name="Barry K."/>
            <person name="LaButti K."/>
            <person name="Ng V."/>
            <person name="Ahrendt S."/>
            <person name="Min B."/>
            <person name="Choi I.G."/>
            <person name="Park H."/>
            <person name="Plett J.M."/>
            <person name="Magnuson J."/>
            <person name="Spatafora J.W."/>
            <person name="Nagy L.G."/>
            <person name="Henrissat B."/>
            <person name="Grigoriev I.V."/>
            <person name="Yang Z.L."/>
            <person name="Xu J."/>
            <person name="Martin F.M."/>
        </authorList>
    </citation>
    <scope>NUCLEOTIDE SEQUENCE</scope>
    <source>
        <strain evidence="2">KKN 215</strain>
    </source>
</reference>
<dbReference type="PANTHER" id="PTHR40462:SF1">
    <property type="entry name" value="EXPRESSED PROTEIN"/>
    <property type="match status" value="1"/>
</dbReference>
<evidence type="ECO:0000313" key="3">
    <source>
        <dbReference type="Proteomes" id="UP000813824"/>
    </source>
</evidence>